<comment type="caution">
    <text evidence="2">The sequence shown here is derived from an EMBL/GenBank/DDBJ whole genome shotgun (WGS) entry which is preliminary data.</text>
</comment>
<feature type="chain" id="PRO_5046217023" evidence="1">
    <location>
        <begin position="26"/>
        <end position="207"/>
    </location>
</feature>
<gene>
    <name evidence="2" type="ORF">ODALV1_LOCUS25922</name>
</gene>
<keyword evidence="3" id="KW-1185">Reference proteome</keyword>
<proteinExistence type="predicted"/>
<protein>
    <submittedName>
        <fullName evidence="2">Uncharacterized protein</fullName>
    </submittedName>
</protein>
<dbReference type="EMBL" id="CAXLJM020000108">
    <property type="protein sequence ID" value="CAL8135303.1"/>
    <property type="molecule type" value="Genomic_DNA"/>
</dbReference>
<name>A0ABP1RTM1_9HEXA</name>
<reference evidence="2 3" key="1">
    <citation type="submission" date="2024-08" db="EMBL/GenBank/DDBJ databases">
        <authorList>
            <person name="Cucini C."/>
            <person name="Frati F."/>
        </authorList>
    </citation>
    <scope>NUCLEOTIDE SEQUENCE [LARGE SCALE GENOMIC DNA]</scope>
</reference>
<evidence type="ECO:0000256" key="1">
    <source>
        <dbReference type="SAM" id="SignalP"/>
    </source>
</evidence>
<organism evidence="2 3">
    <name type="scientific">Orchesella dallaii</name>
    <dbReference type="NCBI Taxonomy" id="48710"/>
    <lineage>
        <taxon>Eukaryota</taxon>
        <taxon>Metazoa</taxon>
        <taxon>Ecdysozoa</taxon>
        <taxon>Arthropoda</taxon>
        <taxon>Hexapoda</taxon>
        <taxon>Collembola</taxon>
        <taxon>Entomobryomorpha</taxon>
        <taxon>Entomobryoidea</taxon>
        <taxon>Orchesellidae</taxon>
        <taxon>Orchesellinae</taxon>
        <taxon>Orchesella</taxon>
    </lineage>
</organism>
<evidence type="ECO:0000313" key="3">
    <source>
        <dbReference type="Proteomes" id="UP001642540"/>
    </source>
</evidence>
<dbReference type="Proteomes" id="UP001642540">
    <property type="component" value="Unassembled WGS sequence"/>
</dbReference>
<accession>A0ABP1RTM1</accession>
<sequence length="207" mass="23233">MEGRNHRNQAKHAFLLLSLVTYSLAHVPNSYSSVNALESTSKEKESEFATNSMKSVDILKTANHDQIRNQPSSIQAKTMIEKQEDTVTDSMVQGSYEAFQKDENEVQITYSVPQAAAPAELKTMLPGIDDKALVNQVMSLMKTSKSNVDVITQAFRFVKLDAHLFTLLNQLSQMRESQDALQAESIKQQSKFDNVLEEIKSLGKMFN</sequence>
<evidence type="ECO:0000313" key="2">
    <source>
        <dbReference type="EMBL" id="CAL8135303.1"/>
    </source>
</evidence>
<feature type="signal peptide" evidence="1">
    <location>
        <begin position="1"/>
        <end position="25"/>
    </location>
</feature>
<keyword evidence="1" id="KW-0732">Signal</keyword>